<protein>
    <recommendedName>
        <fullName evidence="1">RNA-directed DNA polymerase</fullName>
        <ecNumber evidence="1">2.7.7.49</ecNumber>
    </recommendedName>
</protein>
<dbReference type="OrthoDB" id="8014485at2759"/>
<dbReference type="PANTHER" id="PTHR37984">
    <property type="entry name" value="PROTEIN CBG26694"/>
    <property type="match status" value="1"/>
</dbReference>
<feature type="domain" description="Integrase zinc-binding" evidence="2">
    <location>
        <begin position="99"/>
        <end position="153"/>
    </location>
</feature>
<reference evidence="3 4" key="1">
    <citation type="journal article" date="2019" name="Sci. Rep.">
        <title>Orb-weaving spider Araneus ventricosus genome elucidates the spidroin gene catalogue.</title>
        <authorList>
            <person name="Kono N."/>
            <person name="Nakamura H."/>
            <person name="Ohtoshi R."/>
            <person name="Moran D.A.P."/>
            <person name="Shinohara A."/>
            <person name="Yoshida Y."/>
            <person name="Fujiwara M."/>
            <person name="Mori M."/>
            <person name="Tomita M."/>
            <person name="Arakawa K."/>
        </authorList>
    </citation>
    <scope>NUCLEOTIDE SEQUENCE [LARGE SCALE GENOMIC DNA]</scope>
</reference>
<evidence type="ECO:0000313" key="4">
    <source>
        <dbReference type="Proteomes" id="UP000499080"/>
    </source>
</evidence>
<dbReference type="EMBL" id="BGPR01233513">
    <property type="protein sequence ID" value="GBL84299.1"/>
    <property type="molecule type" value="Genomic_DNA"/>
</dbReference>
<dbReference type="PANTHER" id="PTHR37984:SF7">
    <property type="entry name" value="INTEGRASE CATALYTIC DOMAIN-CONTAINING PROTEIN"/>
    <property type="match status" value="1"/>
</dbReference>
<dbReference type="GO" id="GO:0003964">
    <property type="term" value="F:RNA-directed DNA polymerase activity"/>
    <property type="evidence" value="ECO:0007669"/>
    <property type="project" value="UniProtKB-EC"/>
</dbReference>
<name>A0A4Y2AYN7_ARAVE</name>
<evidence type="ECO:0000259" key="2">
    <source>
        <dbReference type="Pfam" id="PF17921"/>
    </source>
</evidence>
<evidence type="ECO:0000313" key="3">
    <source>
        <dbReference type="EMBL" id="GBL84299.1"/>
    </source>
</evidence>
<evidence type="ECO:0000256" key="1">
    <source>
        <dbReference type="ARBA" id="ARBA00012493"/>
    </source>
</evidence>
<dbReference type="InterPro" id="IPR050951">
    <property type="entry name" value="Retrovirus_Pol_polyprotein"/>
</dbReference>
<dbReference type="InterPro" id="IPR041588">
    <property type="entry name" value="Integrase_H2C2"/>
</dbReference>
<dbReference type="Proteomes" id="UP000499080">
    <property type="component" value="Unassembled WGS sequence"/>
</dbReference>
<dbReference type="EC" id="2.7.7.49" evidence="1"/>
<dbReference type="Pfam" id="PF17921">
    <property type="entry name" value="Integrase_H2C2"/>
    <property type="match status" value="1"/>
</dbReference>
<dbReference type="AlphaFoldDB" id="A0A4Y2AYN7"/>
<dbReference type="Gene3D" id="1.10.340.70">
    <property type="match status" value="1"/>
</dbReference>
<organism evidence="3 4">
    <name type="scientific">Araneus ventricosus</name>
    <name type="common">Orbweaver spider</name>
    <name type="synonym">Epeira ventricosa</name>
    <dbReference type="NCBI Taxonomy" id="182803"/>
    <lineage>
        <taxon>Eukaryota</taxon>
        <taxon>Metazoa</taxon>
        <taxon>Ecdysozoa</taxon>
        <taxon>Arthropoda</taxon>
        <taxon>Chelicerata</taxon>
        <taxon>Arachnida</taxon>
        <taxon>Araneae</taxon>
        <taxon>Araneomorphae</taxon>
        <taxon>Entelegynae</taxon>
        <taxon>Araneoidea</taxon>
        <taxon>Araneidae</taxon>
        <taxon>Araneus</taxon>
    </lineage>
</organism>
<dbReference type="FunFam" id="1.10.340.70:FF:000003">
    <property type="entry name" value="Protein CBG25708"/>
    <property type="match status" value="1"/>
</dbReference>
<sequence>MYLADTLSRANMKETGGDDPEMLNVVHSVSKLLPMSESRFKQFQKATEEDKELQMLFEYFKKGWPEKVVVQKNLLPYYKVKNDLYCIDGLIFLNDKIIVPTILRQDMLMLIHEAHLRITKCKSRARELMYWPGISRDIEDLINKCSICEKFQKSQTKEPLRTMNYQVDPLRG</sequence>
<keyword evidence="4" id="KW-1185">Reference proteome</keyword>
<accession>A0A4Y2AYN7</accession>
<comment type="caution">
    <text evidence="3">The sequence shown here is derived from an EMBL/GenBank/DDBJ whole genome shotgun (WGS) entry which is preliminary data.</text>
</comment>
<proteinExistence type="predicted"/>
<gene>
    <name evidence="3" type="ORF">AVEN_121606_1</name>
</gene>